<dbReference type="EMBL" id="KQ434936">
    <property type="protein sequence ID" value="KZC11960.1"/>
    <property type="molecule type" value="Genomic_DNA"/>
</dbReference>
<evidence type="ECO:0000313" key="2">
    <source>
        <dbReference type="Proteomes" id="UP000076502"/>
    </source>
</evidence>
<evidence type="ECO:0000313" key="1">
    <source>
        <dbReference type="EMBL" id="KZC11960.1"/>
    </source>
</evidence>
<dbReference type="AlphaFoldDB" id="A0A154PL52"/>
<dbReference type="Proteomes" id="UP000076502">
    <property type="component" value="Unassembled WGS sequence"/>
</dbReference>
<proteinExistence type="predicted"/>
<keyword evidence="2" id="KW-1185">Reference proteome</keyword>
<protein>
    <submittedName>
        <fullName evidence="1">Uncharacterized protein</fullName>
    </submittedName>
</protein>
<organism evidence="1 2">
    <name type="scientific">Dufourea novaeangliae</name>
    <name type="common">Sweat bee</name>
    <dbReference type="NCBI Taxonomy" id="178035"/>
    <lineage>
        <taxon>Eukaryota</taxon>
        <taxon>Metazoa</taxon>
        <taxon>Ecdysozoa</taxon>
        <taxon>Arthropoda</taxon>
        <taxon>Hexapoda</taxon>
        <taxon>Insecta</taxon>
        <taxon>Pterygota</taxon>
        <taxon>Neoptera</taxon>
        <taxon>Endopterygota</taxon>
        <taxon>Hymenoptera</taxon>
        <taxon>Apocrita</taxon>
        <taxon>Aculeata</taxon>
        <taxon>Apoidea</taxon>
        <taxon>Anthophila</taxon>
        <taxon>Halictidae</taxon>
        <taxon>Rophitinae</taxon>
        <taxon>Dufourea</taxon>
    </lineage>
</organism>
<reference evidence="1 2" key="1">
    <citation type="submission" date="2015-07" db="EMBL/GenBank/DDBJ databases">
        <title>The genome of Dufourea novaeangliae.</title>
        <authorList>
            <person name="Pan H."/>
            <person name="Kapheim K."/>
        </authorList>
    </citation>
    <scope>NUCLEOTIDE SEQUENCE [LARGE SCALE GENOMIC DNA]</scope>
    <source>
        <strain evidence="1">0120121106</strain>
        <tissue evidence="1">Whole body</tissue>
    </source>
</reference>
<name>A0A154PL52_DUFNO</name>
<accession>A0A154PL52</accession>
<sequence length="146" mass="16610">MLAPRNTLFLNGRNLINHRTATLNPLFPVQSSIPFSSCSAPKRIHHRTQSDRIPETKHSEGECFEMDIRRWNSDVATSTPRRKKLDVGKLKSNPTLPIFPPLLVRLFHTRGTKHDFPPRASNWTDGGEPLWVDKSNTPVVVFVGVY</sequence>
<gene>
    <name evidence="1" type="ORF">WN55_03464</name>
</gene>